<comment type="caution">
    <text evidence="2">The sequence shown here is derived from an EMBL/GenBank/DDBJ whole genome shotgun (WGS) entry which is preliminary data.</text>
</comment>
<evidence type="ECO:0000313" key="2">
    <source>
        <dbReference type="EMBL" id="MBA0566990.1"/>
    </source>
</evidence>
<organism evidence="2 3">
    <name type="scientific">Gossypium lobatum</name>
    <dbReference type="NCBI Taxonomy" id="34289"/>
    <lineage>
        <taxon>Eukaryota</taxon>
        <taxon>Viridiplantae</taxon>
        <taxon>Streptophyta</taxon>
        <taxon>Embryophyta</taxon>
        <taxon>Tracheophyta</taxon>
        <taxon>Spermatophyta</taxon>
        <taxon>Magnoliopsida</taxon>
        <taxon>eudicotyledons</taxon>
        <taxon>Gunneridae</taxon>
        <taxon>Pentapetalae</taxon>
        <taxon>rosids</taxon>
        <taxon>malvids</taxon>
        <taxon>Malvales</taxon>
        <taxon>Malvaceae</taxon>
        <taxon>Malvoideae</taxon>
        <taxon>Gossypium</taxon>
    </lineage>
</organism>
<evidence type="ECO:0000259" key="1">
    <source>
        <dbReference type="Pfam" id="PF25019"/>
    </source>
</evidence>
<feature type="non-terminal residue" evidence="2">
    <location>
        <position position="1"/>
    </location>
</feature>
<sequence>MPSGFDKLTKLQTLSNFIIGIGDGHLIRELKILSNLRGGFCPSGLENVNGRDAREFKEKLEQLIIENYVSAKFSSWMDDSSFKNLLSLKLRNYKNCKSLPSVGRFSLLKYLSIIGFREVQKIGVEFFGENELNPFASLEILSFESLPNWMEWGTCEGLEYLSLSISNVFFIDGAQKYLQSASTSPNYLLFKAELPIFKTKLSTTLKSLIKSLPRGLDKLIHLQEIRLRLCSNLVPVEDSGLVTTNLKAFSVDGCGNFGALQNC</sequence>
<evidence type="ECO:0000313" key="3">
    <source>
        <dbReference type="Proteomes" id="UP000593572"/>
    </source>
</evidence>
<dbReference type="Gene3D" id="3.80.10.10">
    <property type="entry name" value="Ribonuclease Inhibitor"/>
    <property type="match status" value="1"/>
</dbReference>
<dbReference type="InterPro" id="IPR056789">
    <property type="entry name" value="LRR_R13L1-DRL21"/>
</dbReference>
<name>A0A7J8MQZ3_9ROSI</name>
<feature type="domain" description="R13L1/DRL21-like LRR repeat region" evidence="1">
    <location>
        <begin position="58"/>
        <end position="115"/>
    </location>
</feature>
<dbReference type="SUPFAM" id="SSF52047">
    <property type="entry name" value="RNI-like"/>
    <property type="match status" value="1"/>
</dbReference>
<protein>
    <recommendedName>
        <fullName evidence="1">R13L1/DRL21-like LRR repeat region domain-containing protein</fullName>
    </recommendedName>
</protein>
<keyword evidence="3" id="KW-1185">Reference proteome</keyword>
<dbReference type="PANTHER" id="PTHR47186:SF41">
    <property type="entry name" value="OS12G0131701 PROTEIN"/>
    <property type="match status" value="1"/>
</dbReference>
<reference evidence="2 3" key="1">
    <citation type="journal article" date="2019" name="Genome Biol. Evol.">
        <title>Insights into the evolution of the New World diploid cottons (Gossypium, subgenus Houzingenia) based on genome sequencing.</title>
        <authorList>
            <person name="Grover C.E."/>
            <person name="Arick M.A. 2nd"/>
            <person name="Thrash A."/>
            <person name="Conover J.L."/>
            <person name="Sanders W.S."/>
            <person name="Peterson D.G."/>
            <person name="Frelichowski J.E."/>
            <person name="Scheffler J.A."/>
            <person name="Scheffler B.E."/>
            <person name="Wendel J.F."/>
        </authorList>
    </citation>
    <scope>NUCLEOTIDE SEQUENCE [LARGE SCALE GENOMIC DNA]</scope>
    <source>
        <strain evidence="2">157</strain>
        <tissue evidence="2">Leaf</tissue>
    </source>
</reference>
<dbReference type="AlphaFoldDB" id="A0A7J8MQZ3"/>
<dbReference type="Pfam" id="PF25019">
    <property type="entry name" value="LRR_R13L1-DRL21"/>
    <property type="match status" value="1"/>
</dbReference>
<dbReference type="InterPro" id="IPR032675">
    <property type="entry name" value="LRR_dom_sf"/>
</dbReference>
<proteinExistence type="predicted"/>
<accession>A0A7J8MQZ3</accession>
<gene>
    <name evidence="2" type="ORF">Golob_011758</name>
</gene>
<dbReference type="Proteomes" id="UP000593572">
    <property type="component" value="Unassembled WGS sequence"/>
</dbReference>
<dbReference type="PANTHER" id="PTHR47186">
    <property type="entry name" value="LEUCINE-RICH REPEAT-CONTAINING PROTEIN 57"/>
    <property type="match status" value="1"/>
</dbReference>
<dbReference type="EMBL" id="JABEZX010000009">
    <property type="protein sequence ID" value="MBA0566990.1"/>
    <property type="molecule type" value="Genomic_DNA"/>
</dbReference>